<feature type="domain" description="HTH luxR-type" evidence="1">
    <location>
        <begin position="317"/>
        <end position="374"/>
    </location>
</feature>
<evidence type="ECO:0000259" key="1">
    <source>
        <dbReference type="SMART" id="SM00421"/>
    </source>
</evidence>
<dbReference type="RefSeq" id="WP_146985786.1">
    <property type="nucleotide sequence ID" value="NZ_VITY01000003.1"/>
</dbReference>
<protein>
    <submittedName>
        <fullName evidence="2">DNA-binding CsgD family transcriptional regulator</fullName>
    </submittedName>
</protein>
<organism evidence="2 3">
    <name type="scientific">Bradyrhizobium macuxiense</name>
    <dbReference type="NCBI Taxonomy" id="1755647"/>
    <lineage>
        <taxon>Bacteria</taxon>
        <taxon>Pseudomonadati</taxon>
        <taxon>Pseudomonadota</taxon>
        <taxon>Alphaproteobacteria</taxon>
        <taxon>Hyphomicrobiales</taxon>
        <taxon>Nitrobacteraceae</taxon>
        <taxon>Bradyrhizobium</taxon>
    </lineage>
</organism>
<evidence type="ECO:0000313" key="2">
    <source>
        <dbReference type="EMBL" id="TWC05487.1"/>
    </source>
</evidence>
<accession>A0A560MCZ4</accession>
<proteinExistence type="predicted"/>
<keyword evidence="3" id="KW-1185">Reference proteome</keyword>
<dbReference type="GO" id="GO:0006355">
    <property type="term" value="P:regulation of DNA-templated transcription"/>
    <property type="evidence" value="ECO:0007669"/>
    <property type="project" value="InterPro"/>
</dbReference>
<dbReference type="GO" id="GO:0003677">
    <property type="term" value="F:DNA binding"/>
    <property type="evidence" value="ECO:0007669"/>
    <property type="project" value="UniProtKB-KW"/>
</dbReference>
<dbReference type="SMART" id="SM00421">
    <property type="entry name" value="HTH_LUXR"/>
    <property type="match status" value="1"/>
</dbReference>
<comment type="caution">
    <text evidence="2">The sequence shown here is derived from an EMBL/GenBank/DDBJ whole genome shotgun (WGS) entry which is preliminary data.</text>
</comment>
<evidence type="ECO:0000313" key="3">
    <source>
        <dbReference type="Proteomes" id="UP000321304"/>
    </source>
</evidence>
<dbReference type="AlphaFoldDB" id="A0A560MCZ4"/>
<sequence>MLGGTLTGEDGVHDLVAAIYDAALDAARWPDVLNRIGDAVGGPEVIFGVYDPATGLSNLLAPRIDPVLVNRLLDWAPRNPLLPLGIGQAPGKVFTVGNFITQDQFTSTDFYQEWWRPAGYDTEPLTTNLLVDDSATGIFTIHGSLNRSPFGTDQKRLFAILAQHLVRAVALQRRVYHLTFASESALAGFDRLQQGFLLVDAEARPLFTNRIAQALLDADDGLRLEGGMLSASDADCGRLLRKLVSSCLALAGIGAGGELSLRRKTGRSPLGVLVAPVSLETAMAALPWTVSRRPVAIVLVIDPETEMQASLDSLQQRFGLTPAEAAFALEITKGDGRQAAADRLGITVGTARTHLSNIFDKTGSKRQAELVRLLLQK</sequence>
<dbReference type="InterPro" id="IPR000792">
    <property type="entry name" value="Tscrpt_reg_LuxR_C"/>
</dbReference>
<dbReference type="Proteomes" id="UP000321304">
    <property type="component" value="Unassembled WGS sequence"/>
</dbReference>
<name>A0A560MCZ4_9BRAD</name>
<dbReference type="InterPro" id="IPR036388">
    <property type="entry name" value="WH-like_DNA-bd_sf"/>
</dbReference>
<dbReference type="EMBL" id="VITY01000003">
    <property type="protein sequence ID" value="TWC05487.1"/>
    <property type="molecule type" value="Genomic_DNA"/>
</dbReference>
<dbReference type="OrthoDB" id="5497412at2"/>
<dbReference type="InterPro" id="IPR016032">
    <property type="entry name" value="Sig_transdc_resp-reg_C-effctor"/>
</dbReference>
<gene>
    <name evidence="2" type="ORF">FBZ93_103504</name>
</gene>
<dbReference type="Gene3D" id="1.10.10.10">
    <property type="entry name" value="Winged helix-like DNA-binding domain superfamily/Winged helix DNA-binding domain"/>
    <property type="match status" value="1"/>
</dbReference>
<dbReference type="SUPFAM" id="SSF46894">
    <property type="entry name" value="C-terminal effector domain of the bipartite response regulators"/>
    <property type="match status" value="1"/>
</dbReference>
<reference evidence="2 3" key="1">
    <citation type="submission" date="2019-06" db="EMBL/GenBank/DDBJ databases">
        <title>Genomic Encyclopedia of Type Strains, Phase IV (KMG-V): Genome sequencing to study the core and pangenomes of soil and plant-associated prokaryotes.</title>
        <authorList>
            <person name="Whitman W."/>
        </authorList>
    </citation>
    <scope>NUCLEOTIDE SEQUENCE [LARGE SCALE GENOMIC DNA]</scope>
    <source>
        <strain evidence="2 3">BR 10355</strain>
    </source>
</reference>
<keyword evidence="2" id="KW-0238">DNA-binding</keyword>